<reference evidence="3" key="1">
    <citation type="journal article" date="2013" name="Nature">
        <title>Pan genome of the phytoplankton Emiliania underpins its global distribution.</title>
        <authorList>
            <person name="Read B.A."/>
            <person name="Kegel J."/>
            <person name="Klute M.J."/>
            <person name="Kuo A."/>
            <person name="Lefebvre S.C."/>
            <person name="Maumus F."/>
            <person name="Mayer C."/>
            <person name="Miller J."/>
            <person name="Monier A."/>
            <person name="Salamov A."/>
            <person name="Young J."/>
            <person name="Aguilar M."/>
            <person name="Claverie J.M."/>
            <person name="Frickenhaus S."/>
            <person name="Gonzalez K."/>
            <person name="Herman E.K."/>
            <person name="Lin Y.C."/>
            <person name="Napier J."/>
            <person name="Ogata H."/>
            <person name="Sarno A.F."/>
            <person name="Shmutz J."/>
            <person name="Schroeder D."/>
            <person name="de Vargas C."/>
            <person name="Verret F."/>
            <person name="von Dassow P."/>
            <person name="Valentin K."/>
            <person name="Van de Peer Y."/>
            <person name="Wheeler G."/>
            <person name="Dacks J.B."/>
            <person name="Delwiche C.F."/>
            <person name="Dyhrman S.T."/>
            <person name="Glockner G."/>
            <person name="John U."/>
            <person name="Richards T."/>
            <person name="Worden A.Z."/>
            <person name="Zhang X."/>
            <person name="Grigoriev I.V."/>
            <person name="Allen A.E."/>
            <person name="Bidle K."/>
            <person name="Borodovsky M."/>
            <person name="Bowler C."/>
            <person name="Brownlee C."/>
            <person name="Cock J.M."/>
            <person name="Elias M."/>
            <person name="Gladyshev V.N."/>
            <person name="Groth M."/>
            <person name="Guda C."/>
            <person name="Hadaegh A."/>
            <person name="Iglesias-Rodriguez M.D."/>
            <person name="Jenkins J."/>
            <person name="Jones B.M."/>
            <person name="Lawson T."/>
            <person name="Leese F."/>
            <person name="Lindquist E."/>
            <person name="Lobanov A."/>
            <person name="Lomsadze A."/>
            <person name="Malik S.B."/>
            <person name="Marsh M.E."/>
            <person name="Mackinder L."/>
            <person name="Mock T."/>
            <person name="Mueller-Roeber B."/>
            <person name="Pagarete A."/>
            <person name="Parker M."/>
            <person name="Probert I."/>
            <person name="Quesneville H."/>
            <person name="Raines C."/>
            <person name="Rensing S.A."/>
            <person name="Riano-Pachon D.M."/>
            <person name="Richier S."/>
            <person name="Rokitta S."/>
            <person name="Shiraiwa Y."/>
            <person name="Soanes D.M."/>
            <person name="van der Giezen M."/>
            <person name="Wahlund T.M."/>
            <person name="Williams B."/>
            <person name="Wilson W."/>
            <person name="Wolfe G."/>
            <person name="Wurch L.L."/>
        </authorList>
    </citation>
    <scope>NUCLEOTIDE SEQUENCE</scope>
</reference>
<feature type="domain" description="Cytochrome b5 heme-binding" evidence="1">
    <location>
        <begin position="26"/>
        <end position="96"/>
    </location>
</feature>
<name>A0A0D3KHE2_EMIH1</name>
<accession>A0A0D3KHE2</accession>
<sequence length="141" mass="15013">MAVVSDDHAHERFCAEGLSLPASASPRVITHDEVRQHNGRGGENFWAVVDGYVVDATDMVNSHPGGLKKLLTTDAAGVGASGKAFGFSFTRGRNAHFPQTGKSFHEGVQAFLNGRGEPFLPPVEVTFSSHGKVVILGRLQS</sequence>
<dbReference type="EnsemblProtists" id="EOD35177">
    <property type="protein sequence ID" value="EOD35177"/>
    <property type="gene ID" value="EMIHUDRAFT_227710"/>
</dbReference>
<evidence type="ECO:0000313" key="2">
    <source>
        <dbReference type="EnsemblProtists" id="EOD35177"/>
    </source>
</evidence>
<dbReference type="HOGENOM" id="CLU_1828976_0_0_1"/>
<organism evidence="2 3">
    <name type="scientific">Emiliania huxleyi (strain CCMP1516)</name>
    <dbReference type="NCBI Taxonomy" id="280463"/>
    <lineage>
        <taxon>Eukaryota</taxon>
        <taxon>Haptista</taxon>
        <taxon>Haptophyta</taxon>
        <taxon>Prymnesiophyceae</taxon>
        <taxon>Isochrysidales</taxon>
        <taxon>Noelaerhabdaceae</taxon>
        <taxon>Emiliania</taxon>
    </lineage>
</organism>
<reference evidence="2" key="2">
    <citation type="submission" date="2024-10" db="UniProtKB">
        <authorList>
            <consortium name="EnsemblProtists"/>
        </authorList>
    </citation>
    <scope>IDENTIFICATION</scope>
</reference>
<dbReference type="Gene3D" id="3.10.120.10">
    <property type="entry name" value="Cytochrome b5-like heme/steroid binding domain"/>
    <property type="match status" value="1"/>
</dbReference>
<dbReference type="Pfam" id="PF00173">
    <property type="entry name" value="Cyt-b5"/>
    <property type="match status" value="1"/>
</dbReference>
<dbReference type="InterPro" id="IPR036400">
    <property type="entry name" value="Cyt_B5-like_heme/steroid_sf"/>
</dbReference>
<dbReference type="SUPFAM" id="SSF55856">
    <property type="entry name" value="Cytochrome b5-like heme/steroid binding domain"/>
    <property type="match status" value="1"/>
</dbReference>
<evidence type="ECO:0000259" key="1">
    <source>
        <dbReference type="PROSITE" id="PS50255"/>
    </source>
</evidence>
<dbReference type="KEGG" id="ehx:EMIHUDRAFT_227710"/>
<proteinExistence type="predicted"/>
<keyword evidence="3" id="KW-1185">Reference proteome</keyword>
<dbReference type="RefSeq" id="XP_005787606.1">
    <property type="nucleotide sequence ID" value="XM_005787549.1"/>
</dbReference>
<dbReference type="PaxDb" id="2903-EOD35177"/>
<dbReference type="Proteomes" id="UP000013827">
    <property type="component" value="Unassembled WGS sequence"/>
</dbReference>
<dbReference type="InterPro" id="IPR001199">
    <property type="entry name" value="Cyt_B5-like_heme/steroid-bd"/>
</dbReference>
<dbReference type="PROSITE" id="PS50255">
    <property type="entry name" value="CYTOCHROME_B5_2"/>
    <property type="match status" value="1"/>
</dbReference>
<evidence type="ECO:0000313" key="3">
    <source>
        <dbReference type="Proteomes" id="UP000013827"/>
    </source>
</evidence>
<dbReference type="AlphaFoldDB" id="A0A0D3KHE2"/>
<dbReference type="GeneID" id="17280447"/>
<protein>
    <recommendedName>
        <fullName evidence="1">Cytochrome b5 heme-binding domain-containing protein</fullName>
    </recommendedName>
</protein>